<dbReference type="GO" id="GO:0005737">
    <property type="term" value="C:cytoplasm"/>
    <property type="evidence" value="ECO:0007669"/>
    <property type="project" value="TreeGrafter"/>
</dbReference>
<sequence>MSRLNGLKRGNHVMTARQAPIVATRATHRFCPADLFPRCTRSYCKLIFGPREAVQRRTTRAAHHDGAYRMLNRNAICSGAYLESFDSLPGEMLWTQARIDASLAQTLRQRPCDGDIWVFAYGSLLWNPVSEFDSRRIATLHGWHRSFCIRLIAGRGTPEQPGRMLALESGGSTEGVALRLGGATVEEELRILWIREMVTGAYRPTWAPVTLDDGTQVSAIAFVAEPEDSQYEGDSRASSIAPSMAVATGLFGTNADYVFKLQNALAECGLSDPYIDEIASELTRIGSHPA</sequence>
<dbReference type="PANTHER" id="PTHR12192">
    <property type="entry name" value="CATION TRANSPORT PROTEIN CHAC-RELATED"/>
    <property type="match status" value="1"/>
</dbReference>
<name>A0A1H1IA12_9BURK</name>
<evidence type="ECO:0000313" key="3">
    <source>
        <dbReference type="EMBL" id="SDR34457.1"/>
    </source>
</evidence>
<reference evidence="4" key="1">
    <citation type="submission" date="2016-10" db="EMBL/GenBank/DDBJ databases">
        <authorList>
            <person name="Varghese N."/>
        </authorList>
    </citation>
    <scope>NUCLEOTIDE SEQUENCE [LARGE SCALE GENOMIC DNA]</scope>
    <source>
        <strain evidence="4">GAS106B</strain>
    </source>
</reference>
<evidence type="ECO:0000313" key="4">
    <source>
        <dbReference type="Proteomes" id="UP000183487"/>
    </source>
</evidence>
<keyword evidence="4" id="KW-1185">Reference proteome</keyword>
<dbReference type="AlphaFoldDB" id="A0A1H1IA12"/>
<dbReference type="GO" id="GO:0006751">
    <property type="term" value="P:glutathione catabolic process"/>
    <property type="evidence" value="ECO:0007669"/>
    <property type="project" value="InterPro"/>
</dbReference>
<protein>
    <recommendedName>
        <fullName evidence="1">glutathione-specific gamma-glutamylcyclotransferase</fullName>
        <ecNumber evidence="1">4.3.2.7</ecNumber>
    </recommendedName>
</protein>
<proteinExistence type="predicted"/>
<dbReference type="InterPro" id="IPR006840">
    <property type="entry name" value="ChaC"/>
</dbReference>
<dbReference type="InterPro" id="IPR036568">
    <property type="entry name" value="GGCT-like_sf"/>
</dbReference>
<dbReference type="EMBL" id="FNKP01000002">
    <property type="protein sequence ID" value="SDR34457.1"/>
    <property type="molecule type" value="Genomic_DNA"/>
</dbReference>
<evidence type="ECO:0000256" key="1">
    <source>
        <dbReference type="ARBA" id="ARBA00012344"/>
    </source>
</evidence>
<dbReference type="Proteomes" id="UP000183487">
    <property type="component" value="Unassembled WGS sequence"/>
</dbReference>
<gene>
    <name evidence="3" type="ORF">SAMN05443245_4875</name>
</gene>
<dbReference type="EC" id="4.3.2.7" evidence="1"/>
<dbReference type="PANTHER" id="PTHR12192:SF2">
    <property type="entry name" value="GLUTATHIONE-SPECIFIC GAMMA-GLUTAMYLCYCLOTRANSFERASE 2"/>
    <property type="match status" value="1"/>
</dbReference>
<organism evidence="3 4">
    <name type="scientific">Paraburkholderia fungorum</name>
    <dbReference type="NCBI Taxonomy" id="134537"/>
    <lineage>
        <taxon>Bacteria</taxon>
        <taxon>Pseudomonadati</taxon>
        <taxon>Pseudomonadota</taxon>
        <taxon>Betaproteobacteria</taxon>
        <taxon>Burkholderiales</taxon>
        <taxon>Burkholderiaceae</taxon>
        <taxon>Paraburkholderia</taxon>
    </lineage>
</organism>
<dbReference type="CDD" id="cd06661">
    <property type="entry name" value="GGCT_like"/>
    <property type="match status" value="1"/>
</dbReference>
<dbReference type="Gene3D" id="3.10.490.10">
    <property type="entry name" value="Gamma-glutamyl cyclotransferase-like"/>
    <property type="match status" value="1"/>
</dbReference>
<dbReference type="InterPro" id="IPR013024">
    <property type="entry name" value="GGCT-like"/>
</dbReference>
<accession>A0A1H1IA12</accession>
<evidence type="ECO:0000256" key="2">
    <source>
        <dbReference type="ARBA" id="ARBA00023239"/>
    </source>
</evidence>
<dbReference type="Pfam" id="PF04752">
    <property type="entry name" value="ChaC"/>
    <property type="match status" value="1"/>
</dbReference>
<dbReference type="GO" id="GO:0061928">
    <property type="term" value="F:glutathione specific gamma-glutamylcyclotransferase activity"/>
    <property type="evidence" value="ECO:0007669"/>
    <property type="project" value="UniProtKB-EC"/>
</dbReference>
<dbReference type="SUPFAM" id="SSF110857">
    <property type="entry name" value="Gamma-glutamyl cyclotransferase-like"/>
    <property type="match status" value="1"/>
</dbReference>
<keyword evidence="2" id="KW-0456">Lyase</keyword>